<dbReference type="InterPro" id="IPR055979">
    <property type="entry name" value="DUF7557"/>
</dbReference>
<dbReference type="EMBL" id="AFNT02000009">
    <property type="protein sequence ID" value="ERJ06823.1"/>
    <property type="molecule type" value="Genomic_DNA"/>
</dbReference>
<dbReference type="PATRIC" id="fig|1033806.12.peg.892"/>
<proteinExistence type="predicted"/>
<dbReference type="EMBL" id="HF571520">
    <property type="protein sequence ID" value="CCQ33038.1"/>
    <property type="molecule type" value="Genomic_DNA"/>
</dbReference>
<gene>
    <name evidence="2" type="ORF">HLRTI_001077</name>
    <name evidence="1" type="ORF">HTIA_0899</name>
</gene>
<protein>
    <submittedName>
        <fullName evidence="2">Uncharacterized protein</fullName>
    </submittedName>
</protein>
<evidence type="ECO:0000313" key="4">
    <source>
        <dbReference type="Proteomes" id="UP000015381"/>
    </source>
</evidence>
<sequence>MSADKRIPVTEETRKELHNLKEPGQTYDELLQELAQQRRREQLEARFRDLEDAGRDELTALDDV</sequence>
<dbReference type="HOGENOM" id="CLU_194238_1_0_2"/>
<evidence type="ECO:0000313" key="3">
    <source>
        <dbReference type="Proteomes" id="UP000003861"/>
    </source>
</evidence>
<dbReference type="AlphaFoldDB" id="F7PJ72"/>
<evidence type="ECO:0000313" key="1">
    <source>
        <dbReference type="EMBL" id="CCQ33038.1"/>
    </source>
</evidence>
<dbReference type="Pfam" id="PF24434">
    <property type="entry name" value="DUF7557"/>
    <property type="match status" value="1"/>
</dbReference>
<evidence type="ECO:0000313" key="2">
    <source>
        <dbReference type="EMBL" id="ERJ06823.1"/>
    </source>
</evidence>
<name>F7PJ72_9EURY</name>
<dbReference type="KEGG" id="hti:HTIA_0899"/>
<reference evidence="1 4" key="3">
    <citation type="journal article" date="2014" name="Environ. Microbiol.">
        <title>Halorhabdus tiamatea: proteogenomics and glycosidase activity measurements identify the first cultivated euryarchaeon from a deep-sea anoxic brine lake as potential polysaccharide degrader.</title>
        <authorList>
            <person name="Werner J."/>
            <person name="Ferrer M."/>
            <person name="Michel G."/>
            <person name="Mann A.J."/>
            <person name="Huang S."/>
            <person name="Juarez S."/>
            <person name="Ciordia S."/>
            <person name="Albar J.P."/>
            <person name="Alcaide M."/>
            <person name="La Cono V."/>
            <person name="Yakimov M.M."/>
            <person name="Antunes A."/>
            <person name="Taborda M."/>
            <person name="Da Costa M.S."/>
            <person name="Amann R.I."/>
            <person name="Gloeckner F.O."/>
            <person name="Golyshina O.V."/>
            <person name="Golyshin P.N."/>
            <person name="Teeling H."/>
        </authorList>
    </citation>
    <scope>NUCLEOTIDE SEQUENCE [LARGE SCALE GENOMIC DNA]</scope>
    <source>
        <strain evidence="4">SARL4B</strain>
        <strain evidence="1">Type strain: SARL4B</strain>
    </source>
</reference>
<dbReference type="GeneID" id="23797769"/>
<accession>F7PJ72</accession>
<dbReference type="STRING" id="1033806.HTIA_0899"/>
<organism evidence="2 3">
    <name type="scientific">Halorhabdus tiamatea SARL4B</name>
    <dbReference type="NCBI Taxonomy" id="1033806"/>
    <lineage>
        <taxon>Archaea</taxon>
        <taxon>Methanobacteriati</taxon>
        <taxon>Methanobacteriota</taxon>
        <taxon>Stenosarchaea group</taxon>
        <taxon>Halobacteria</taxon>
        <taxon>Halobacteriales</taxon>
        <taxon>Haloarculaceae</taxon>
        <taxon>Halorhabdus</taxon>
    </lineage>
</organism>
<dbReference type="RefSeq" id="WP_008525780.1">
    <property type="nucleotide sequence ID" value="NC_021921.1"/>
</dbReference>
<dbReference type="eggNOG" id="arCOG03940">
    <property type="taxonomic scope" value="Archaea"/>
</dbReference>
<dbReference type="Proteomes" id="UP000015381">
    <property type="component" value="Chromosome I"/>
</dbReference>
<reference evidence="2 3" key="1">
    <citation type="journal article" date="2011" name="J. Bacteriol.">
        <title>Genome sequence of Halorhabdus tiamatea, the first archaeon isolated from a deep-sea anoxic brine lake.</title>
        <authorList>
            <person name="Antunes A."/>
            <person name="Alam I."/>
            <person name="Bajic V.B."/>
            <person name="Stingl U."/>
        </authorList>
    </citation>
    <scope>NUCLEOTIDE SEQUENCE [LARGE SCALE GENOMIC DNA]</scope>
    <source>
        <strain evidence="2 3">SARL4B</strain>
    </source>
</reference>
<dbReference type="Proteomes" id="UP000003861">
    <property type="component" value="Unassembled WGS sequence"/>
</dbReference>
<reference evidence="2 3" key="2">
    <citation type="journal article" date="2013" name="PLoS ONE">
        <title>INDIGO - INtegrated Data Warehouse of MIcrobial GenOmes with Examples from the Red Sea Extremophiles.</title>
        <authorList>
            <person name="Alam I."/>
            <person name="Antunes A."/>
            <person name="Kamau A.A."/>
            <person name="Ba Alawi W."/>
            <person name="Kalkatawi M."/>
            <person name="Stingl U."/>
            <person name="Bajic V.B."/>
        </authorList>
    </citation>
    <scope>NUCLEOTIDE SEQUENCE [LARGE SCALE GENOMIC DNA]</scope>
    <source>
        <strain evidence="2 3">SARL4B</strain>
    </source>
</reference>
<keyword evidence="4" id="KW-1185">Reference proteome</keyword>